<organism evidence="1 2">
    <name type="scientific">Dissostichus mawsoni</name>
    <name type="common">Antarctic cod</name>
    <dbReference type="NCBI Taxonomy" id="36200"/>
    <lineage>
        <taxon>Eukaryota</taxon>
        <taxon>Metazoa</taxon>
        <taxon>Chordata</taxon>
        <taxon>Craniata</taxon>
        <taxon>Vertebrata</taxon>
        <taxon>Euteleostomi</taxon>
        <taxon>Actinopterygii</taxon>
        <taxon>Neopterygii</taxon>
        <taxon>Teleostei</taxon>
        <taxon>Neoteleostei</taxon>
        <taxon>Acanthomorphata</taxon>
        <taxon>Eupercaria</taxon>
        <taxon>Perciformes</taxon>
        <taxon>Notothenioidei</taxon>
        <taxon>Nototheniidae</taxon>
        <taxon>Dissostichus</taxon>
    </lineage>
</organism>
<evidence type="ECO:0000313" key="2">
    <source>
        <dbReference type="Proteomes" id="UP000518266"/>
    </source>
</evidence>
<protein>
    <submittedName>
        <fullName evidence="1">Uncharacterized protein</fullName>
    </submittedName>
</protein>
<dbReference type="Proteomes" id="UP000518266">
    <property type="component" value="Unassembled WGS sequence"/>
</dbReference>
<sequence>MSQVANCHFTSGCCGGWMSAEESLTLGSGNEQQESVKVRAISFKNGKEIKRKIYSVQSTNHLLEVTGDTGEPPSSCL</sequence>
<dbReference type="EMBL" id="JAAKFY010000027">
    <property type="protein sequence ID" value="KAF3832112.1"/>
    <property type="molecule type" value="Genomic_DNA"/>
</dbReference>
<name>A0A7J5X581_DISMA</name>
<accession>A0A7J5X581</accession>
<proteinExistence type="predicted"/>
<dbReference type="AlphaFoldDB" id="A0A7J5X581"/>
<gene>
    <name evidence="1" type="ORF">F7725_025777</name>
</gene>
<comment type="caution">
    <text evidence="1">The sequence shown here is derived from an EMBL/GenBank/DDBJ whole genome shotgun (WGS) entry which is preliminary data.</text>
</comment>
<evidence type="ECO:0000313" key="1">
    <source>
        <dbReference type="EMBL" id="KAF3832112.1"/>
    </source>
</evidence>
<keyword evidence="2" id="KW-1185">Reference proteome</keyword>
<reference evidence="1 2" key="1">
    <citation type="submission" date="2020-03" db="EMBL/GenBank/DDBJ databases">
        <title>Dissostichus mawsoni Genome sequencing and assembly.</title>
        <authorList>
            <person name="Park H."/>
        </authorList>
    </citation>
    <scope>NUCLEOTIDE SEQUENCE [LARGE SCALE GENOMIC DNA]</scope>
    <source>
        <strain evidence="1">DM0001</strain>
        <tissue evidence="1">Muscle</tissue>
    </source>
</reference>